<dbReference type="InterPro" id="IPR005467">
    <property type="entry name" value="His_kinase_dom"/>
</dbReference>
<dbReference type="EMBL" id="VFOQ01000001">
    <property type="protein sequence ID" value="TQL60659.1"/>
    <property type="molecule type" value="Genomic_DNA"/>
</dbReference>
<evidence type="ECO:0000256" key="8">
    <source>
        <dbReference type="ARBA" id="ARBA00023012"/>
    </source>
</evidence>
<comment type="subcellular location">
    <subcellularLocation>
        <location evidence="2">Cell membrane</location>
        <topology evidence="2">Multi-pass membrane protein</topology>
    </subcellularLocation>
</comment>
<evidence type="ECO:0000256" key="6">
    <source>
        <dbReference type="ARBA" id="ARBA00022679"/>
    </source>
</evidence>
<dbReference type="Proteomes" id="UP000319514">
    <property type="component" value="Unassembled WGS sequence"/>
</dbReference>
<dbReference type="GO" id="GO:0000155">
    <property type="term" value="F:phosphorelay sensor kinase activity"/>
    <property type="evidence" value="ECO:0007669"/>
    <property type="project" value="InterPro"/>
</dbReference>
<evidence type="ECO:0000256" key="7">
    <source>
        <dbReference type="ARBA" id="ARBA00022777"/>
    </source>
</evidence>
<evidence type="ECO:0000256" key="9">
    <source>
        <dbReference type="ARBA" id="ARBA00023026"/>
    </source>
</evidence>
<feature type="domain" description="Histidine kinase" evidence="10">
    <location>
        <begin position="25"/>
        <end position="207"/>
    </location>
</feature>
<dbReference type="InterPro" id="IPR050980">
    <property type="entry name" value="2C_sensor_his_kinase"/>
</dbReference>
<organism evidence="11 12">
    <name type="scientific">Oryzihumus leptocrescens</name>
    <dbReference type="NCBI Taxonomy" id="297536"/>
    <lineage>
        <taxon>Bacteria</taxon>
        <taxon>Bacillati</taxon>
        <taxon>Actinomycetota</taxon>
        <taxon>Actinomycetes</taxon>
        <taxon>Micrococcales</taxon>
        <taxon>Intrasporangiaceae</taxon>
        <taxon>Oryzihumus</taxon>
    </lineage>
</organism>
<evidence type="ECO:0000256" key="1">
    <source>
        <dbReference type="ARBA" id="ARBA00000085"/>
    </source>
</evidence>
<dbReference type="SUPFAM" id="SSF55874">
    <property type="entry name" value="ATPase domain of HSP90 chaperone/DNA topoisomerase II/histidine kinase"/>
    <property type="match status" value="1"/>
</dbReference>
<dbReference type="CDD" id="cd00082">
    <property type="entry name" value="HisKA"/>
    <property type="match status" value="1"/>
</dbReference>
<dbReference type="OrthoDB" id="4870855at2"/>
<keyword evidence="4" id="KW-1003">Cell membrane</keyword>
<dbReference type="AlphaFoldDB" id="A0A542ZK31"/>
<keyword evidence="9" id="KW-0843">Virulence</keyword>
<name>A0A542ZK31_9MICO</name>
<keyword evidence="5" id="KW-0597">Phosphoprotein</keyword>
<evidence type="ECO:0000256" key="3">
    <source>
        <dbReference type="ARBA" id="ARBA00012438"/>
    </source>
</evidence>
<dbReference type="EC" id="2.7.13.3" evidence="3"/>
<comment type="caution">
    <text evidence="11">The sequence shown here is derived from an EMBL/GenBank/DDBJ whole genome shotgun (WGS) entry which is preliminary data.</text>
</comment>
<protein>
    <recommendedName>
        <fullName evidence="3">histidine kinase</fullName>
        <ecNumber evidence="3">2.7.13.3</ecNumber>
    </recommendedName>
</protein>
<keyword evidence="8" id="KW-0902">Two-component regulatory system</keyword>
<dbReference type="InterPro" id="IPR003661">
    <property type="entry name" value="HisK_dim/P_dom"/>
</dbReference>
<dbReference type="RefSeq" id="WP_141788529.1">
    <property type="nucleotide sequence ID" value="NZ_BAAAKX010000002.1"/>
</dbReference>
<dbReference type="CDD" id="cd00075">
    <property type="entry name" value="HATPase"/>
    <property type="match status" value="1"/>
</dbReference>
<proteinExistence type="predicted"/>
<keyword evidence="12" id="KW-1185">Reference proteome</keyword>
<evidence type="ECO:0000259" key="10">
    <source>
        <dbReference type="PROSITE" id="PS50109"/>
    </source>
</evidence>
<dbReference type="Gene3D" id="3.30.565.10">
    <property type="entry name" value="Histidine kinase-like ATPase, C-terminal domain"/>
    <property type="match status" value="1"/>
</dbReference>
<dbReference type="InterPro" id="IPR036097">
    <property type="entry name" value="HisK_dim/P_sf"/>
</dbReference>
<dbReference type="InterPro" id="IPR036890">
    <property type="entry name" value="HATPase_C_sf"/>
</dbReference>
<dbReference type="SUPFAM" id="SSF47384">
    <property type="entry name" value="Homodimeric domain of signal transducing histidine kinase"/>
    <property type="match status" value="1"/>
</dbReference>
<keyword evidence="6" id="KW-0808">Transferase</keyword>
<dbReference type="SMART" id="SM00387">
    <property type="entry name" value="HATPase_c"/>
    <property type="match status" value="1"/>
</dbReference>
<evidence type="ECO:0000313" key="11">
    <source>
        <dbReference type="EMBL" id="TQL60659.1"/>
    </source>
</evidence>
<evidence type="ECO:0000256" key="5">
    <source>
        <dbReference type="ARBA" id="ARBA00022553"/>
    </source>
</evidence>
<keyword evidence="7 11" id="KW-0418">Kinase</keyword>
<dbReference type="InterPro" id="IPR004358">
    <property type="entry name" value="Sig_transdc_His_kin-like_C"/>
</dbReference>
<evidence type="ECO:0000313" key="12">
    <source>
        <dbReference type="Proteomes" id="UP000319514"/>
    </source>
</evidence>
<sequence length="213" mass="21734">MTTAVVHDPLRAPLAQGSDVDTIRALCHDLRQPLAAIRLLAASDGGDVRRRLDGILEQASWLAEMVDEVLVGAKSDLAEYVDAGHLAEMCAVRAQPTAGGEVRCAHDDTAIVLAKPVALSRAIGCLVDNAVRAAGEGGHVLVSVQQSLGVVTVTVSDDGPGLGHVASRTSLGLTITRALVASCGGRFELVPGESRGAVARITLPAVAPAAAAS</sequence>
<reference evidence="11 12" key="1">
    <citation type="submission" date="2019-06" db="EMBL/GenBank/DDBJ databases">
        <title>Sequencing the genomes of 1000 actinobacteria strains.</title>
        <authorList>
            <person name="Klenk H.-P."/>
        </authorList>
    </citation>
    <scope>NUCLEOTIDE SEQUENCE [LARGE SCALE GENOMIC DNA]</scope>
    <source>
        <strain evidence="11 12">DSM 18082</strain>
    </source>
</reference>
<dbReference type="GO" id="GO:0005886">
    <property type="term" value="C:plasma membrane"/>
    <property type="evidence" value="ECO:0007669"/>
    <property type="project" value="UniProtKB-SubCell"/>
</dbReference>
<dbReference type="PRINTS" id="PR00344">
    <property type="entry name" value="BCTRLSENSOR"/>
</dbReference>
<dbReference type="Pfam" id="PF02518">
    <property type="entry name" value="HATPase_c"/>
    <property type="match status" value="1"/>
</dbReference>
<keyword evidence="4" id="KW-0472">Membrane</keyword>
<evidence type="ECO:0000256" key="4">
    <source>
        <dbReference type="ARBA" id="ARBA00022475"/>
    </source>
</evidence>
<evidence type="ECO:0000256" key="2">
    <source>
        <dbReference type="ARBA" id="ARBA00004651"/>
    </source>
</evidence>
<dbReference type="PROSITE" id="PS50109">
    <property type="entry name" value="HIS_KIN"/>
    <property type="match status" value="1"/>
</dbReference>
<dbReference type="InterPro" id="IPR003594">
    <property type="entry name" value="HATPase_dom"/>
</dbReference>
<gene>
    <name evidence="11" type="ORF">FB474_2055</name>
</gene>
<dbReference type="SMART" id="SM00388">
    <property type="entry name" value="HisKA"/>
    <property type="match status" value="1"/>
</dbReference>
<comment type="catalytic activity">
    <reaction evidence="1">
        <text>ATP + protein L-histidine = ADP + protein N-phospho-L-histidine.</text>
        <dbReference type="EC" id="2.7.13.3"/>
    </reaction>
</comment>
<dbReference type="PANTHER" id="PTHR44936">
    <property type="entry name" value="SENSOR PROTEIN CREC"/>
    <property type="match status" value="1"/>
</dbReference>
<dbReference type="PANTHER" id="PTHR44936:SF9">
    <property type="entry name" value="SENSOR PROTEIN CREC"/>
    <property type="match status" value="1"/>
</dbReference>
<dbReference type="Pfam" id="PF00512">
    <property type="entry name" value="HisKA"/>
    <property type="match status" value="1"/>
</dbReference>
<accession>A0A542ZK31</accession>